<keyword evidence="11 12" id="KW-0998">Cell outer membrane</keyword>
<dbReference type="AlphaFoldDB" id="A0A7G5IK98"/>
<evidence type="ECO:0000256" key="4">
    <source>
        <dbReference type="ARBA" id="ARBA00022496"/>
    </source>
</evidence>
<dbReference type="GO" id="GO:0006826">
    <property type="term" value="P:iron ion transport"/>
    <property type="evidence" value="ECO:0007669"/>
    <property type="project" value="UniProtKB-KW"/>
</dbReference>
<dbReference type="InterPro" id="IPR010917">
    <property type="entry name" value="TonB_rcpt_CS"/>
</dbReference>
<keyword evidence="6 15" id="KW-0732">Signal</keyword>
<reference evidence="18 19" key="1">
    <citation type="submission" date="2020-07" db="EMBL/GenBank/DDBJ databases">
        <title>Complete genome sequence for Sandaracinobacter sp. M6.</title>
        <authorList>
            <person name="Tang Y."/>
            <person name="Liu Q."/>
            <person name="Guo Z."/>
            <person name="Lei P."/>
            <person name="Huang B."/>
        </authorList>
    </citation>
    <scope>NUCLEOTIDE SEQUENCE [LARGE SCALE GENOMIC DNA]</scope>
    <source>
        <strain evidence="18 19">M6</strain>
    </source>
</reference>
<keyword evidence="9 14" id="KW-0798">TonB box</keyword>
<evidence type="ECO:0000313" key="19">
    <source>
        <dbReference type="Proteomes" id="UP000515292"/>
    </source>
</evidence>
<dbReference type="PROSITE" id="PS52016">
    <property type="entry name" value="TONB_DEPENDENT_REC_3"/>
    <property type="match status" value="1"/>
</dbReference>
<evidence type="ECO:0000256" key="10">
    <source>
        <dbReference type="ARBA" id="ARBA00023136"/>
    </source>
</evidence>
<evidence type="ECO:0000256" key="8">
    <source>
        <dbReference type="ARBA" id="ARBA00023065"/>
    </source>
</evidence>
<keyword evidence="8" id="KW-0406">Ion transport</keyword>
<keyword evidence="5 12" id="KW-0812">Transmembrane</keyword>
<sequence>MTKGWYFAHTSMVALFSGSVLTVATPALAQAASAEDVATAEIVVTAQKREERLRDVPMSVSALTAADIENRNVTSLDQLQSAVPALRLVDIGPGQQRIQLRGISQYLGLPTVGLYIDEFPINTYGPSGSAEVRLLDIERIEVLRGPQPGLYGEGSMGGTIRYVTAKPNLTTISGSGLAEVTFPKDGDTGYRVEGIVNAPLVADMVGLRIAATHEKEGGWIDGAPGNNLNGRNTTTARVTLLAKASDTFKITLSGLYNESDQLFKSYSNATRGRTGQIVPSNARQRYWLGTLNLEYDAGPVTLVSTTGYLDQTSRSVDDSGPFYNKLFGAPLLRTALTDARGGLKKFHQELRLSSNNDGPLRYLVGASYTDGKNKGLTDGNGESLVPGLPPSALGVVFQQDSKTQSKIFAAFGSVGYTFGDLVTVDLSGRYFSDRRTSVGTFNLVGFGPPQLTNQKGTFDSFNPRLAVSMKTGDTGIIYANVAKGFRSGGFNSITAPSVPATFAPEKLWSYELGLKQSFLNNRLFVEASIYYNDYNNIQTTVIVPNTAFAAVLGSGKASGPGVDFSVRAQPSRDLTFAASLGYNRMRFDTSSTDKIKGDPLDLVPDWNWSASIDYQPRLSDTVGLIAHADIGFTDKGFITLRQLPPVPGLNRVERSEAREVANLRLGVSFSQFEVYGFVNNVFDTYRIVNPQFGAFFEPTYTKPRTVGLGVKGKF</sequence>
<keyword evidence="18" id="KW-0675">Receptor</keyword>
<evidence type="ECO:0000256" key="13">
    <source>
        <dbReference type="PROSITE-ProRule" id="PRU10144"/>
    </source>
</evidence>
<evidence type="ECO:0000256" key="6">
    <source>
        <dbReference type="ARBA" id="ARBA00022729"/>
    </source>
</evidence>
<organism evidence="18 19">
    <name type="scientific">Sandaracinobacteroides saxicola</name>
    <dbReference type="NCBI Taxonomy" id="2759707"/>
    <lineage>
        <taxon>Bacteria</taxon>
        <taxon>Pseudomonadati</taxon>
        <taxon>Pseudomonadota</taxon>
        <taxon>Alphaproteobacteria</taxon>
        <taxon>Sphingomonadales</taxon>
        <taxon>Sphingosinicellaceae</taxon>
        <taxon>Sandaracinobacteroides</taxon>
    </lineage>
</organism>
<protein>
    <submittedName>
        <fullName evidence="18">TonB-dependent receptor</fullName>
    </submittedName>
</protein>
<dbReference type="RefSeq" id="WP_182297613.1">
    <property type="nucleotide sequence ID" value="NZ_CP059851.1"/>
</dbReference>
<dbReference type="GO" id="GO:0009279">
    <property type="term" value="C:cell outer membrane"/>
    <property type="evidence" value="ECO:0007669"/>
    <property type="project" value="UniProtKB-SubCell"/>
</dbReference>
<evidence type="ECO:0000256" key="14">
    <source>
        <dbReference type="RuleBase" id="RU003357"/>
    </source>
</evidence>
<dbReference type="PANTHER" id="PTHR32552:SF81">
    <property type="entry name" value="TONB-DEPENDENT OUTER MEMBRANE RECEPTOR"/>
    <property type="match status" value="1"/>
</dbReference>
<dbReference type="InterPro" id="IPR012910">
    <property type="entry name" value="Plug_dom"/>
</dbReference>
<evidence type="ECO:0000256" key="15">
    <source>
        <dbReference type="SAM" id="SignalP"/>
    </source>
</evidence>
<dbReference type="KEGG" id="sand:H3309_04735"/>
<keyword evidence="2 12" id="KW-0813">Transport</keyword>
<keyword evidence="4" id="KW-0410">Iron transport</keyword>
<evidence type="ECO:0000256" key="1">
    <source>
        <dbReference type="ARBA" id="ARBA00004571"/>
    </source>
</evidence>
<feature type="chain" id="PRO_5028875248" evidence="15">
    <location>
        <begin position="30"/>
        <end position="714"/>
    </location>
</feature>
<comment type="subcellular location">
    <subcellularLocation>
        <location evidence="1 12">Cell outer membrane</location>
        <topology evidence="1 12">Multi-pass membrane protein</topology>
    </subcellularLocation>
</comment>
<evidence type="ECO:0000256" key="7">
    <source>
        <dbReference type="ARBA" id="ARBA00023004"/>
    </source>
</evidence>
<feature type="domain" description="TonB-dependent receptor plug" evidence="17">
    <location>
        <begin position="53"/>
        <end position="159"/>
    </location>
</feature>
<proteinExistence type="inferred from homology"/>
<evidence type="ECO:0000313" key="18">
    <source>
        <dbReference type="EMBL" id="QMW23790.1"/>
    </source>
</evidence>
<feature type="signal peptide" evidence="15">
    <location>
        <begin position="1"/>
        <end position="29"/>
    </location>
</feature>
<evidence type="ECO:0000256" key="12">
    <source>
        <dbReference type="PROSITE-ProRule" id="PRU01360"/>
    </source>
</evidence>
<accession>A0A7G5IK98</accession>
<dbReference type="Proteomes" id="UP000515292">
    <property type="component" value="Chromosome"/>
</dbReference>
<evidence type="ECO:0000256" key="2">
    <source>
        <dbReference type="ARBA" id="ARBA00022448"/>
    </source>
</evidence>
<evidence type="ECO:0000259" key="16">
    <source>
        <dbReference type="Pfam" id="PF00593"/>
    </source>
</evidence>
<feature type="short sequence motif" description="TonB C-terminal box" evidence="13">
    <location>
        <begin position="697"/>
        <end position="714"/>
    </location>
</feature>
<keyword evidence="3 12" id="KW-1134">Transmembrane beta strand</keyword>
<dbReference type="EMBL" id="CP059851">
    <property type="protein sequence ID" value="QMW23790.1"/>
    <property type="molecule type" value="Genomic_DNA"/>
</dbReference>
<dbReference type="PROSITE" id="PS01156">
    <property type="entry name" value="TONB_DEPENDENT_REC_2"/>
    <property type="match status" value="1"/>
</dbReference>
<evidence type="ECO:0000256" key="11">
    <source>
        <dbReference type="ARBA" id="ARBA00023237"/>
    </source>
</evidence>
<dbReference type="InterPro" id="IPR036942">
    <property type="entry name" value="Beta-barrel_TonB_sf"/>
</dbReference>
<dbReference type="Gene3D" id="2.40.170.20">
    <property type="entry name" value="TonB-dependent receptor, beta-barrel domain"/>
    <property type="match status" value="1"/>
</dbReference>
<evidence type="ECO:0000256" key="9">
    <source>
        <dbReference type="ARBA" id="ARBA00023077"/>
    </source>
</evidence>
<gene>
    <name evidence="18" type="ORF">H3309_04735</name>
</gene>
<feature type="domain" description="TonB-dependent receptor-like beta-barrel" evidence="16">
    <location>
        <begin position="249"/>
        <end position="681"/>
    </location>
</feature>
<keyword evidence="7" id="KW-0408">Iron</keyword>
<dbReference type="InterPro" id="IPR039426">
    <property type="entry name" value="TonB-dep_rcpt-like"/>
</dbReference>
<comment type="similarity">
    <text evidence="12 14">Belongs to the TonB-dependent receptor family.</text>
</comment>
<evidence type="ECO:0000256" key="5">
    <source>
        <dbReference type="ARBA" id="ARBA00022692"/>
    </source>
</evidence>
<dbReference type="PANTHER" id="PTHR32552">
    <property type="entry name" value="FERRICHROME IRON RECEPTOR-RELATED"/>
    <property type="match status" value="1"/>
</dbReference>
<dbReference type="InterPro" id="IPR000531">
    <property type="entry name" value="Beta-barrel_TonB"/>
</dbReference>
<keyword evidence="10 12" id="KW-0472">Membrane</keyword>
<dbReference type="Pfam" id="PF00593">
    <property type="entry name" value="TonB_dep_Rec_b-barrel"/>
    <property type="match status" value="1"/>
</dbReference>
<name>A0A7G5IK98_9SPHN</name>
<dbReference type="Pfam" id="PF07715">
    <property type="entry name" value="Plug"/>
    <property type="match status" value="1"/>
</dbReference>
<evidence type="ECO:0000259" key="17">
    <source>
        <dbReference type="Pfam" id="PF07715"/>
    </source>
</evidence>
<evidence type="ECO:0000256" key="3">
    <source>
        <dbReference type="ARBA" id="ARBA00022452"/>
    </source>
</evidence>
<dbReference type="SUPFAM" id="SSF56935">
    <property type="entry name" value="Porins"/>
    <property type="match status" value="1"/>
</dbReference>
<keyword evidence="19" id="KW-1185">Reference proteome</keyword>